<sequence>MAAASSASLRKALTQQLDHSKEFVAGKQGDERFRDQLGDAMGITTCCPAVAFTAGVLTG</sequence>
<evidence type="ECO:0000313" key="1">
    <source>
        <dbReference type="EMBL" id="MDI5969429.1"/>
    </source>
</evidence>
<dbReference type="RefSeq" id="WP_271317314.1">
    <property type="nucleotide sequence ID" value="NZ_JABXJJ020000009.1"/>
</dbReference>
<dbReference type="AlphaFoldDB" id="A0AA90GWZ7"/>
<accession>A0AA90GWZ7</accession>
<gene>
    <name evidence="1" type="ORF">POF50_008755</name>
</gene>
<comment type="caution">
    <text evidence="1">The sequence shown here is derived from an EMBL/GenBank/DDBJ whole genome shotgun (WGS) entry which is preliminary data.</text>
</comment>
<organism evidence="1">
    <name type="scientific">Streptantibioticus silvisoli</name>
    <dbReference type="NCBI Taxonomy" id="2705255"/>
    <lineage>
        <taxon>Bacteria</taxon>
        <taxon>Bacillati</taxon>
        <taxon>Actinomycetota</taxon>
        <taxon>Actinomycetes</taxon>
        <taxon>Kitasatosporales</taxon>
        <taxon>Streptomycetaceae</taxon>
        <taxon>Streptantibioticus</taxon>
    </lineage>
</organism>
<dbReference type="EMBL" id="JABXJJ020000009">
    <property type="protein sequence ID" value="MDI5969429.1"/>
    <property type="molecule type" value="Genomic_DNA"/>
</dbReference>
<protein>
    <submittedName>
        <fullName evidence="1">Uncharacterized protein</fullName>
    </submittedName>
</protein>
<name>A0AA90GWZ7_9ACTN</name>
<proteinExistence type="predicted"/>
<reference evidence="1" key="1">
    <citation type="submission" date="2023-05" db="EMBL/GenBank/DDBJ databases">
        <title>Streptantibioticus silvisoli sp. nov., acidotolerant actinomycetes 1 from pine litter.</title>
        <authorList>
            <person name="Swiecimska M."/>
            <person name="Golinska P."/>
            <person name="Sangal V."/>
            <person name="Wachnowicz B."/>
            <person name="Goodfellow M."/>
        </authorList>
    </citation>
    <scope>NUCLEOTIDE SEQUENCE</scope>
    <source>
        <strain evidence="1">SL13</strain>
    </source>
</reference>